<gene>
    <name evidence="5" type="ORF">Y10_31750</name>
</gene>
<dbReference type="EC" id="3.1.3.18" evidence="4"/>
<evidence type="ECO:0000313" key="6">
    <source>
        <dbReference type="Proteomes" id="UP001143543"/>
    </source>
</evidence>
<dbReference type="EMBL" id="BRVO01000005">
    <property type="protein sequence ID" value="GLB50807.1"/>
    <property type="molecule type" value="Genomic_DNA"/>
</dbReference>
<organism evidence="5 6">
    <name type="scientific">Neptunitalea lumnitzerae</name>
    <dbReference type="NCBI Taxonomy" id="2965509"/>
    <lineage>
        <taxon>Bacteria</taxon>
        <taxon>Pseudomonadati</taxon>
        <taxon>Bacteroidota</taxon>
        <taxon>Flavobacteriia</taxon>
        <taxon>Flavobacteriales</taxon>
        <taxon>Flavobacteriaceae</taxon>
        <taxon>Neptunitalea</taxon>
    </lineage>
</organism>
<dbReference type="InterPro" id="IPR023198">
    <property type="entry name" value="PGP-like_dom2"/>
</dbReference>
<comment type="similarity">
    <text evidence="3">Belongs to the HAD-like hydrolase superfamily. CbbY/CbbZ/Gph/YieH family.</text>
</comment>
<proteinExistence type="inferred from homology"/>
<evidence type="ECO:0000256" key="4">
    <source>
        <dbReference type="ARBA" id="ARBA00013078"/>
    </source>
</evidence>
<dbReference type="InterPro" id="IPR050155">
    <property type="entry name" value="HAD-like_hydrolase_sf"/>
</dbReference>
<dbReference type="Gene3D" id="1.10.150.240">
    <property type="entry name" value="Putative phosphatase, domain 2"/>
    <property type="match status" value="1"/>
</dbReference>
<comment type="catalytic activity">
    <reaction evidence="1">
        <text>2-phosphoglycolate + H2O = glycolate + phosphate</text>
        <dbReference type="Rhea" id="RHEA:14369"/>
        <dbReference type="ChEBI" id="CHEBI:15377"/>
        <dbReference type="ChEBI" id="CHEBI:29805"/>
        <dbReference type="ChEBI" id="CHEBI:43474"/>
        <dbReference type="ChEBI" id="CHEBI:58033"/>
        <dbReference type="EC" id="3.1.3.18"/>
    </reaction>
</comment>
<evidence type="ECO:0000313" key="5">
    <source>
        <dbReference type="EMBL" id="GLB50807.1"/>
    </source>
</evidence>
<reference evidence="5" key="1">
    <citation type="submission" date="2022-07" db="EMBL/GenBank/DDBJ databases">
        <title>Taxonomy of Novel Oxalotrophic and Methylotrophic Bacteria.</title>
        <authorList>
            <person name="Sahin N."/>
            <person name="Tani A."/>
        </authorList>
    </citation>
    <scope>NUCLEOTIDE SEQUENCE</scope>
    <source>
        <strain evidence="5">Y10</strain>
    </source>
</reference>
<dbReference type="InterPro" id="IPR006549">
    <property type="entry name" value="HAD-SF_hydro_IIIA"/>
</dbReference>
<dbReference type="NCBIfam" id="TIGR01509">
    <property type="entry name" value="HAD-SF-IA-v3"/>
    <property type="match status" value="1"/>
</dbReference>
<evidence type="ECO:0000256" key="3">
    <source>
        <dbReference type="ARBA" id="ARBA00006171"/>
    </source>
</evidence>
<sequence length="219" mass="24524">MYMYKGVIFDLDGTLVDSIEDLALAMNEVLQQHNFPTHPIEAYKTFIGNGMNKLAERALPKEYQNIATLDHYASALKEAYKVYCNTHTKAYDGIGTLLTTLQVMGIHMGVLSNKMHNFTQKVVLTAFPDIKFTAVHGMYDEATKKPNPTRALEMAKEMKLPVEQVLFVGDSDVDIQTARNAGMRAVSVTWGFQPKEKLVANHPDFMIDVPEALLGIIKE</sequence>
<dbReference type="Gene3D" id="3.40.50.1000">
    <property type="entry name" value="HAD superfamily/HAD-like"/>
    <property type="match status" value="1"/>
</dbReference>
<dbReference type="SFLD" id="SFLDG01135">
    <property type="entry name" value="C1.5.6:_HAD__Beta-PGM__Phospha"/>
    <property type="match status" value="1"/>
</dbReference>
<comment type="caution">
    <text evidence="5">The sequence shown here is derived from an EMBL/GenBank/DDBJ whole genome shotgun (WGS) entry which is preliminary data.</text>
</comment>
<protein>
    <recommendedName>
        <fullName evidence="4">phosphoglycolate phosphatase</fullName>
        <ecNumber evidence="4">3.1.3.18</ecNumber>
    </recommendedName>
</protein>
<evidence type="ECO:0000256" key="1">
    <source>
        <dbReference type="ARBA" id="ARBA00000830"/>
    </source>
</evidence>
<name>A0ABQ5MN28_9FLAO</name>
<dbReference type="InterPro" id="IPR023214">
    <property type="entry name" value="HAD_sf"/>
</dbReference>
<keyword evidence="6" id="KW-1185">Reference proteome</keyword>
<dbReference type="PANTHER" id="PTHR43434:SF1">
    <property type="entry name" value="PHOSPHOGLYCOLATE PHOSPHATASE"/>
    <property type="match status" value="1"/>
</dbReference>
<evidence type="ECO:0000256" key="2">
    <source>
        <dbReference type="ARBA" id="ARBA00004818"/>
    </source>
</evidence>
<dbReference type="SFLD" id="SFLDS00003">
    <property type="entry name" value="Haloacid_Dehalogenase"/>
    <property type="match status" value="1"/>
</dbReference>
<dbReference type="NCBIfam" id="TIGR01549">
    <property type="entry name" value="HAD-SF-IA-v1"/>
    <property type="match status" value="1"/>
</dbReference>
<dbReference type="InterPro" id="IPR041492">
    <property type="entry name" value="HAD_2"/>
</dbReference>
<dbReference type="InterPro" id="IPR006439">
    <property type="entry name" value="HAD-SF_hydro_IA"/>
</dbReference>
<dbReference type="Pfam" id="PF13419">
    <property type="entry name" value="HAD_2"/>
    <property type="match status" value="1"/>
</dbReference>
<dbReference type="InterPro" id="IPR036412">
    <property type="entry name" value="HAD-like_sf"/>
</dbReference>
<dbReference type="Proteomes" id="UP001143543">
    <property type="component" value="Unassembled WGS sequence"/>
</dbReference>
<accession>A0ABQ5MN28</accession>
<comment type="pathway">
    <text evidence="2">Organic acid metabolism; glycolate biosynthesis; glycolate from 2-phosphoglycolate: step 1/1.</text>
</comment>
<dbReference type="SFLD" id="SFLDG01129">
    <property type="entry name" value="C1.5:_HAD__Beta-PGM__Phosphata"/>
    <property type="match status" value="1"/>
</dbReference>
<dbReference type="NCBIfam" id="TIGR01662">
    <property type="entry name" value="HAD-SF-IIIA"/>
    <property type="match status" value="1"/>
</dbReference>
<dbReference type="PANTHER" id="PTHR43434">
    <property type="entry name" value="PHOSPHOGLYCOLATE PHOSPHATASE"/>
    <property type="match status" value="1"/>
</dbReference>
<dbReference type="SUPFAM" id="SSF56784">
    <property type="entry name" value="HAD-like"/>
    <property type="match status" value="1"/>
</dbReference>